<reference evidence="1 2" key="1">
    <citation type="journal article" date="2009" name="Nat. Genet.">
        <title>The genome of the cucumber, Cucumis sativus L.</title>
        <authorList>
            <person name="Huang S."/>
            <person name="Li R."/>
            <person name="Zhang Z."/>
            <person name="Li L."/>
            <person name="Gu X."/>
            <person name="Fan W."/>
            <person name="Lucas W.J."/>
            <person name="Wang X."/>
            <person name="Xie B."/>
            <person name="Ni P."/>
            <person name="Ren Y."/>
            <person name="Zhu H."/>
            <person name="Li J."/>
            <person name="Lin K."/>
            <person name="Jin W."/>
            <person name="Fei Z."/>
            <person name="Li G."/>
            <person name="Staub J."/>
            <person name="Kilian A."/>
            <person name="van der Vossen E.A."/>
            <person name="Wu Y."/>
            <person name="Guo J."/>
            <person name="He J."/>
            <person name="Jia Z."/>
            <person name="Ren Y."/>
            <person name="Tian G."/>
            <person name="Lu Y."/>
            <person name="Ruan J."/>
            <person name="Qian W."/>
            <person name="Wang M."/>
            <person name="Huang Q."/>
            <person name="Li B."/>
            <person name="Xuan Z."/>
            <person name="Cao J."/>
            <person name="Asan"/>
            <person name="Wu Z."/>
            <person name="Zhang J."/>
            <person name="Cai Q."/>
            <person name="Bai Y."/>
            <person name="Zhao B."/>
            <person name="Han Y."/>
            <person name="Li Y."/>
            <person name="Li X."/>
            <person name="Wang S."/>
            <person name="Shi Q."/>
            <person name="Liu S."/>
            <person name="Cho W.K."/>
            <person name="Kim J.Y."/>
            <person name="Xu Y."/>
            <person name="Heller-Uszynska K."/>
            <person name="Miao H."/>
            <person name="Cheng Z."/>
            <person name="Zhang S."/>
            <person name="Wu J."/>
            <person name="Yang Y."/>
            <person name="Kang H."/>
            <person name="Li M."/>
            <person name="Liang H."/>
            <person name="Ren X."/>
            <person name="Shi Z."/>
            <person name="Wen M."/>
            <person name="Jian M."/>
            <person name="Yang H."/>
            <person name="Zhang G."/>
            <person name="Yang Z."/>
            <person name="Chen R."/>
            <person name="Liu S."/>
            <person name="Li J."/>
            <person name="Ma L."/>
            <person name="Liu H."/>
            <person name="Zhou Y."/>
            <person name="Zhao J."/>
            <person name="Fang X."/>
            <person name="Li G."/>
            <person name="Fang L."/>
            <person name="Li Y."/>
            <person name="Liu D."/>
            <person name="Zheng H."/>
            <person name="Zhang Y."/>
            <person name="Qin N."/>
            <person name="Li Z."/>
            <person name="Yang G."/>
            <person name="Yang S."/>
            <person name="Bolund L."/>
            <person name="Kristiansen K."/>
            <person name="Zheng H."/>
            <person name="Li S."/>
            <person name="Zhang X."/>
            <person name="Yang H."/>
            <person name="Wang J."/>
            <person name="Sun R."/>
            <person name="Zhang B."/>
            <person name="Jiang S."/>
            <person name="Wang J."/>
            <person name="Du Y."/>
            <person name="Li S."/>
        </authorList>
    </citation>
    <scope>NUCLEOTIDE SEQUENCE [LARGE SCALE GENOMIC DNA]</scope>
    <source>
        <strain evidence="2">cv. 9930</strain>
    </source>
</reference>
<keyword evidence="2" id="KW-1185">Reference proteome</keyword>
<gene>
    <name evidence="1" type="ORF">Csa_3G911790</name>
</gene>
<reference evidence="1 2" key="4">
    <citation type="journal article" date="2011" name="BMC Genomics">
        <title>RNA-Seq improves annotation of protein-coding genes in the cucumber genome.</title>
        <authorList>
            <person name="Li Z."/>
            <person name="Zhang Z."/>
            <person name="Yan P."/>
            <person name="Huang S."/>
            <person name="Fei Z."/>
            <person name="Lin K."/>
        </authorList>
    </citation>
    <scope>NUCLEOTIDE SEQUENCE [LARGE SCALE GENOMIC DNA]</scope>
    <source>
        <strain evidence="2">cv. 9930</strain>
    </source>
</reference>
<dbReference type="Proteomes" id="UP000029981">
    <property type="component" value="Chromosome 3"/>
</dbReference>
<reference evidence="1 2" key="2">
    <citation type="journal article" date="2009" name="PLoS ONE">
        <title>An integrated genetic and cytogenetic map of the cucumber genome.</title>
        <authorList>
            <person name="Ren Y."/>
            <person name="Zhang Z."/>
            <person name="Liu J."/>
            <person name="Staub J.E."/>
            <person name="Han Y."/>
            <person name="Cheng Z."/>
            <person name="Li X."/>
            <person name="Lu J."/>
            <person name="Miao H."/>
            <person name="Kang H."/>
            <person name="Xie B."/>
            <person name="Gu X."/>
            <person name="Wang X."/>
            <person name="Du Y."/>
            <person name="Jin W."/>
            <person name="Huang S."/>
        </authorList>
    </citation>
    <scope>NUCLEOTIDE SEQUENCE [LARGE SCALE GENOMIC DNA]</scope>
    <source>
        <strain evidence="2">cv. 9930</strain>
    </source>
</reference>
<dbReference type="AlphaFoldDB" id="A0A0A0LHG0"/>
<name>A0A0A0LHG0_CUCSA</name>
<dbReference type="eggNOG" id="KOG1809">
    <property type="taxonomic scope" value="Eukaryota"/>
</dbReference>
<protein>
    <submittedName>
        <fullName evidence="1">Uncharacterized protein</fullName>
    </submittedName>
</protein>
<dbReference type="Gramene" id="KGN60444">
    <property type="protein sequence ID" value="KGN60444"/>
    <property type="gene ID" value="Csa_3G911790"/>
</dbReference>
<dbReference type="EMBL" id="CM002924">
    <property type="protein sequence ID" value="KGN60444.1"/>
    <property type="molecule type" value="Genomic_DNA"/>
</dbReference>
<reference evidence="1 2" key="3">
    <citation type="journal article" date="2010" name="BMC Genomics">
        <title>Transcriptome sequencing and comparative analysis of cucumber flowers with different sex types.</title>
        <authorList>
            <person name="Guo S."/>
            <person name="Zheng Y."/>
            <person name="Joung J.G."/>
            <person name="Liu S."/>
            <person name="Zhang Z."/>
            <person name="Crasta O.R."/>
            <person name="Sobral B.W."/>
            <person name="Xu Y."/>
            <person name="Huang S."/>
            <person name="Fei Z."/>
        </authorList>
    </citation>
    <scope>NUCLEOTIDE SEQUENCE [LARGE SCALE GENOMIC DNA]</scope>
    <source>
        <strain evidence="2">cv. 9930</strain>
    </source>
</reference>
<accession>A0A0A0LHG0</accession>
<sequence>MSWEQVLKFANLRKRYISLYASLLKSDPTRAIVNDDKHIEELDRELDIELILQWR</sequence>
<proteinExistence type="predicted"/>
<evidence type="ECO:0000313" key="2">
    <source>
        <dbReference type="Proteomes" id="UP000029981"/>
    </source>
</evidence>
<dbReference type="STRING" id="3659.A0A0A0LHG0"/>
<evidence type="ECO:0000313" key="1">
    <source>
        <dbReference type="EMBL" id="KGN60444.1"/>
    </source>
</evidence>
<organism evidence="1 2">
    <name type="scientific">Cucumis sativus</name>
    <name type="common">Cucumber</name>
    <dbReference type="NCBI Taxonomy" id="3659"/>
    <lineage>
        <taxon>Eukaryota</taxon>
        <taxon>Viridiplantae</taxon>
        <taxon>Streptophyta</taxon>
        <taxon>Embryophyta</taxon>
        <taxon>Tracheophyta</taxon>
        <taxon>Spermatophyta</taxon>
        <taxon>Magnoliopsida</taxon>
        <taxon>eudicotyledons</taxon>
        <taxon>Gunneridae</taxon>
        <taxon>Pentapetalae</taxon>
        <taxon>rosids</taxon>
        <taxon>fabids</taxon>
        <taxon>Cucurbitales</taxon>
        <taxon>Cucurbitaceae</taxon>
        <taxon>Benincaseae</taxon>
        <taxon>Cucumis</taxon>
    </lineage>
</organism>